<dbReference type="AlphaFoldDB" id="A0A1W6MRN0"/>
<dbReference type="GO" id="GO:0016740">
    <property type="term" value="F:transferase activity"/>
    <property type="evidence" value="ECO:0007669"/>
    <property type="project" value="UniProtKB-KW"/>
</dbReference>
<dbReference type="InterPro" id="IPR017939">
    <property type="entry name" value="G-Glutamylcylcotransferase"/>
</dbReference>
<dbReference type="PANTHER" id="PTHR12935">
    <property type="entry name" value="GAMMA-GLUTAMYLCYCLOTRANSFERASE"/>
    <property type="match status" value="1"/>
</dbReference>
<dbReference type="Gene3D" id="3.10.490.10">
    <property type="entry name" value="Gamma-glutamyl cyclotransferase-like"/>
    <property type="match status" value="1"/>
</dbReference>
<reference evidence="4 5" key="1">
    <citation type="submission" date="2017-02" db="EMBL/GenBank/DDBJ databases">
        <authorList>
            <person name="Peterson S.W."/>
        </authorList>
    </citation>
    <scope>NUCLEOTIDE SEQUENCE [LARGE SCALE GENOMIC DNA]</scope>
    <source>
        <strain evidence="4 5">S285</strain>
    </source>
</reference>
<keyword evidence="5" id="KW-1185">Reference proteome</keyword>
<dbReference type="Pfam" id="PF13772">
    <property type="entry name" value="AIG2_2"/>
    <property type="match status" value="1"/>
</dbReference>
<gene>
    <name evidence="4" type="ORF">B1812_03315</name>
</gene>
<accession>A0A1W6MRN0</accession>
<dbReference type="OrthoDB" id="141582at2"/>
<evidence type="ECO:0000313" key="4">
    <source>
        <dbReference type="EMBL" id="ARN80270.1"/>
    </source>
</evidence>
<dbReference type="InterPro" id="IPR013024">
    <property type="entry name" value="GGCT-like"/>
</dbReference>
<evidence type="ECO:0000256" key="1">
    <source>
        <dbReference type="ARBA" id="ARBA00023239"/>
    </source>
</evidence>
<dbReference type="PANTHER" id="PTHR12935:SF0">
    <property type="entry name" value="GAMMA-GLUTAMYLCYCLOTRANSFERASE"/>
    <property type="match status" value="1"/>
</dbReference>
<evidence type="ECO:0000313" key="5">
    <source>
        <dbReference type="Proteomes" id="UP000193978"/>
    </source>
</evidence>
<dbReference type="SUPFAM" id="SSF110857">
    <property type="entry name" value="Gamma-glutamyl cyclotransferase-like"/>
    <property type="match status" value="1"/>
</dbReference>
<dbReference type="STRING" id="655015.B1812_03315"/>
<dbReference type="EMBL" id="CP019948">
    <property type="protein sequence ID" value="ARN80270.1"/>
    <property type="molecule type" value="Genomic_DNA"/>
</dbReference>
<evidence type="ECO:0000256" key="3">
    <source>
        <dbReference type="PIRSR" id="PIRSR617939-2"/>
    </source>
</evidence>
<name>A0A1W6MRN0_9HYPH</name>
<feature type="binding site" evidence="3">
    <location>
        <position position="156"/>
    </location>
    <ligand>
        <name>substrate</name>
    </ligand>
</feature>
<keyword evidence="4" id="KW-0808">Transferase</keyword>
<proteinExistence type="predicted"/>
<dbReference type="GO" id="GO:0003839">
    <property type="term" value="F:gamma-glutamylcyclotransferase activity"/>
    <property type="evidence" value="ECO:0007669"/>
    <property type="project" value="InterPro"/>
</dbReference>
<protein>
    <submittedName>
        <fullName evidence="4">Gamma-glutamylcyclotransferase</fullName>
    </submittedName>
</protein>
<evidence type="ECO:0000256" key="2">
    <source>
        <dbReference type="PIRSR" id="PIRSR617939-1"/>
    </source>
</evidence>
<dbReference type="KEGG" id="mbry:B1812_03315"/>
<organism evidence="4 5">
    <name type="scientific">Methylocystis bryophila</name>
    <dbReference type="NCBI Taxonomy" id="655015"/>
    <lineage>
        <taxon>Bacteria</taxon>
        <taxon>Pseudomonadati</taxon>
        <taxon>Pseudomonadota</taxon>
        <taxon>Alphaproteobacteria</taxon>
        <taxon>Hyphomicrobiales</taxon>
        <taxon>Methylocystaceae</taxon>
        <taxon>Methylocystis</taxon>
    </lineage>
</organism>
<dbReference type="RefSeq" id="WP_085770331.1">
    <property type="nucleotide sequence ID" value="NZ_AP027149.1"/>
</dbReference>
<feature type="active site" description="Proton acceptor" evidence="2">
    <location>
        <position position="114"/>
    </location>
</feature>
<sequence>MRILWRKLRTRSWLVSGWFYRRQGLELSGRPSDRVWYFAYGANMHDSAFLERRGMRPLEWRVGKLSGYRLRFNLDGRPIGKAAPANISLDASAEVWGVLYQITRRDMLRLDASEGVPGKRYRPTWLAMEDADGAPLTAMTYVADGYEEDRRPSLRYLTLLREGARAHGLPDFWVNSLESVEPAE</sequence>
<dbReference type="CDD" id="cd06661">
    <property type="entry name" value="GGCT_like"/>
    <property type="match status" value="1"/>
</dbReference>
<dbReference type="Proteomes" id="UP000193978">
    <property type="component" value="Chromosome"/>
</dbReference>
<keyword evidence="1" id="KW-0456">Lyase</keyword>
<dbReference type="InterPro" id="IPR036568">
    <property type="entry name" value="GGCT-like_sf"/>
</dbReference>